<name>Q7ULX1_RHOBA</name>
<dbReference type="AlphaFoldDB" id="Q7ULX1"/>
<keyword evidence="3" id="KW-1185">Reference proteome</keyword>
<evidence type="ECO:0000313" key="2">
    <source>
        <dbReference type="EMBL" id="CAD76146.1"/>
    </source>
</evidence>
<dbReference type="InParanoid" id="Q7ULX1"/>
<dbReference type="HOGENOM" id="CLU_1823815_0_0_0"/>
<proteinExistence type="predicted"/>
<dbReference type="KEGG" id="rba:RB9226"/>
<dbReference type="EMBL" id="BX294149">
    <property type="protein sequence ID" value="CAD76146.1"/>
    <property type="molecule type" value="Genomic_DNA"/>
</dbReference>
<gene>
    <name evidence="2" type="ordered locus">RB9226</name>
</gene>
<sequence>MTSISATGRRRWTPFSSTGVSRSAPTRRLLALQAARLDGACISSEMNRIIVRLRFRLAVFGSSFQPRWAFLRSMQANQHSVDAAVMSGSNPAATDVSRSLIDVDQEPFAGISSLRCQFGCSCHGERKRPAVQIQGRRSASL</sequence>
<dbReference type="EnsemblBacteria" id="CAD76146">
    <property type="protein sequence ID" value="CAD76146"/>
    <property type="gene ID" value="RB9226"/>
</dbReference>
<accession>Q7ULX1</accession>
<reference evidence="2 3" key="1">
    <citation type="journal article" date="2003" name="Proc. Natl. Acad. Sci. U.S.A.">
        <title>Complete genome sequence of the marine planctomycete Pirellula sp. strain 1.</title>
        <authorList>
            <person name="Gloeckner F.O."/>
            <person name="Kube M."/>
            <person name="Bauer M."/>
            <person name="Teeling H."/>
            <person name="Lombardot T."/>
            <person name="Ludwig W."/>
            <person name="Gade D."/>
            <person name="Beck A."/>
            <person name="Borzym K."/>
            <person name="Heitmann K."/>
            <person name="Rabus R."/>
            <person name="Schlesner H."/>
            <person name="Amann R."/>
            <person name="Reinhardt R."/>
        </authorList>
    </citation>
    <scope>NUCLEOTIDE SEQUENCE [LARGE SCALE GENOMIC DNA]</scope>
    <source>
        <strain evidence="3">DSM 10527 / NCIMB 13988 / SH1</strain>
    </source>
</reference>
<feature type="region of interest" description="Disordered" evidence="1">
    <location>
        <begin position="1"/>
        <end position="21"/>
    </location>
</feature>
<dbReference type="STRING" id="243090.RB9226"/>
<evidence type="ECO:0000313" key="3">
    <source>
        <dbReference type="Proteomes" id="UP000001025"/>
    </source>
</evidence>
<dbReference type="Proteomes" id="UP000001025">
    <property type="component" value="Chromosome"/>
</dbReference>
<protein>
    <submittedName>
        <fullName evidence="2">Uncharacterized protein</fullName>
    </submittedName>
</protein>
<organism evidence="2 3">
    <name type="scientific">Rhodopirellula baltica (strain DSM 10527 / NCIMB 13988 / SH1)</name>
    <dbReference type="NCBI Taxonomy" id="243090"/>
    <lineage>
        <taxon>Bacteria</taxon>
        <taxon>Pseudomonadati</taxon>
        <taxon>Planctomycetota</taxon>
        <taxon>Planctomycetia</taxon>
        <taxon>Pirellulales</taxon>
        <taxon>Pirellulaceae</taxon>
        <taxon>Rhodopirellula</taxon>
    </lineage>
</organism>
<evidence type="ECO:0000256" key="1">
    <source>
        <dbReference type="SAM" id="MobiDB-lite"/>
    </source>
</evidence>